<keyword evidence="3" id="KW-0804">Transcription</keyword>
<dbReference type="Pfam" id="PF00196">
    <property type="entry name" value="GerE"/>
    <property type="match status" value="1"/>
</dbReference>
<evidence type="ECO:0000259" key="4">
    <source>
        <dbReference type="PROSITE" id="PS50043"/>
    </source>
</evidence>
<organism evidence="5 6">
    <name type="scientific">Solirubrobacter ginsenosidimutans</name>
    <dbReference type="NCBI Taxonomy" id="490573"/>
    <lineage>
        <taxon>Bacteria</taxon>
        <taxon>Bacillati</taxon>
        <taxon>Actinomycetota</taxon>
        <taxon>Thermoleophilia</taxon>
        <taxon>Solirubrobacterales</taxon>
        <taxon>Solirubrobacteraceae</taxon>
        <taxon>Solirubrobacter</taxon>
    </lineage>
</organism>
<dbReference type="InterPro" id="IPR016032">
    <property type="entry name" value="Sig_transdc_resp-reg_C-effctor"/>
</dbReference>
<dbReference type="Gene3D" id="1.10.10.10">
    <property type="entry name" value="Winged helix-like DNA-binding domain superfamily/Winged helix DNA-binding domain"/>
    <property type="match status" value="1"/>
</dbReference>
<feature type="non-terminal residue" evidence="5">
    <location>
        <position position="1"/>
    </location>
</feature>
<accession>A0A9X3MUB4</accession>
<proteinExistence type="predicted"/>
<evidence type="ECO:0000256" key="2">
    <source>
        <dbReference type="ARBA" id="ARBA00023125"/>
    </source>
</evidence>
<dbReference type="EMBL" id="JAPDOD010000012">
    <property type="protein sequence ID" value="MDA0161542.1"/>
    <property type="molecule type" value="Genomic_DNA"/>
</dbReference>
<protein>
    <submittedName>
        <fullName evidence="5">LuxR C-terminal-related transcriptional regulator</fullName>
    </submittedName>
</protein>
<dbReference type="SUPFAM" id="SSF46894">
    <property type="entry name" value="C-terminal effector domain of the bipartite response regulators"/>
    <property type="match status" value="1"/>
</dbReference>
<evidence type="ECO:0000256" key="1">
    <source>
        <dbReference type="ARBA" id="ARBA00023015"/>
    </source>
</evidence>
<reference evidence="5" key="1">
    <citation type="submission" date="2022-10" db="EMBL/GenBank/DDBJ databases">
        <title>The WGS of Solirubrobacter ginsenosidimutans DSM 21036.</title>
        <authorList>
            <person name="Jiang Z."/>
        </authorList>
    </citation>
    <scope>NUCLEOTIDE SEQUENCE</scope>
    <source>
        <strain evidence="5">DSM 21036</strain>
    </source>
</reference>
<dbReference type="PRINTS" id="PR00038">
    <property type="entry name" value="HTHLUXR"/>
</dbReference>
<keyword evidence="1" id="KW-0805">Transcription regulation</keyword>
<dbReference type="InterPro" id="IPR000792">
    <property type="entry name" value="Tscrpt_reg_LuxR_C"/>
</dbReference>
<name>A0A9X3MUB4_9ACTN</name>
<dbReference type="RefSeq" id="WP_270040757.1">
    <property type="nucleotide sequence ID" value="NZ_JAPDOD010000012.1"/>
</dbReference>
<dbReference type="PANTHER" id="PTHR44688:SF16">
    <property type="entry name" value="DNA-BINDING TRANSCRIPTIONAL ACTIVATOR DEVR_DOSR"/>
    <property type="match status" value="1"/>
</dbReference>
<evidence type="ECO:0000256" key="3">
    <source>
        <dbReference type="ARBA" id="ARBA00023163"/>
    </source>
</evidence>
<evidence type="ECO:0000313" key="5">
    <source>
        <dbReference type="EMBL" id="MDA0161542.1"/>
    </source>
</evidence>
<gene>
    <name evidence="5" type="ORF">OM076_14795</name>
</gene>
<dbReference type="SMART" id="SM00421">
    <property type="entry name" value="HTH_LUXR"/>
    <property type="match status" value="1"/>
</dbReference>
<dbReference type="GO" id="GO:0003677">
    <property type="term" value="F:DNA binding"/>
    <property type="evidence" value="ECO:0007669"/>
    <property type="project" value="UniProtKB-KW"/>
</dbReference>
<dbReference type="PANTHER" id="PTHR44688">
    <property type="entry name" value="DNA-BINDING TRANSCRIPTIONAL ACTIVATOR DEVR_DOSR"/>
    <property type="match status" value="1"/>
</dbReference>
<dbReference type="InterPro" id="IPR036388">
    <property type="entry name" value="WH-like_DNA-bd_sf"/>
</dbReference>
<comment type="caution">
    <text evidence="5">The sequence shown here is derived from an EMBL/GenBank/DDBJ whole genome shotgun (WGS) entry which is preliminary data.</text>
</comment>
<dbReference type="GO" id="GO:0006355">
    <property type="term" value="P:regulation of DNA-templated transcription"/>
    <property type="evidence" value="ECO:0007669"/>
    <property type="project" value="InterPro"/>
</dbReference>
<feature type="domain" description="HTH luxR-type" evidence="4">
    <location>
        <begin position="127"/>
        <end position="191"/>
    </location>
</feature>
<dbReference type="AlphaFoldDB" id="A0A9X3MUB4"/>
<dbReference type="CDD" id="cd06170">
    <property type="entry name" value="LuxR_C_like"/>
    <property type="match status" value="1"/>
</dbReference>
<dbReference type="Proteomes" id="UP001149140">
    <property type="component" value="Unassembled WGS sequence"/>
</dbReference>
<sequence>DDAPARRAAALNGAARGGEAAVAPARDAAAGGRRPSAPDARAAASLALTSVAATDALGLAVESARGRIVAGRALAAAGDRDGAAEQLRAAEGLLVDAPSSHLRAEAVRELRRIGRRVNRAGRAGRADAAGPAALTVRELEIARLVAGGLTNRAVAETLFLSEKTIETHLSGAFVKLGVRSRQALGAALDAG</sequence>
<keyword evidence="2" id="KW-0238">DNA-binding</keyword>
<evidence type="ECO:0000313" key="6">
    <source>
        <dbReference type="Proteomes" id="UP001149140"/>
    </source>
</evidence>
<dbReference type="PROSITE" id="PS50043">
    <property type="entry name" value="HTH_LUXR_2"/>
    <property type="match status" value="1"/>
</dbReference>
<keyword evidence="6" id="KW-1185">Reference proteome</keyword>